<sequence length="73" mass="8673">MLETMLAFFCKLCVLERPFFLMVSLCDGRYMFDRRVWRKLFRYWVFLQSLISMISTGGKTYTTTLRALQGMGP</sequence>
<proteinExistence type="predicted"/>
<reference evidence="1" key="1">
    <citation type="journal article" date="2013" name="BMC Genomics">
        <title>Unscrambling butterfly oogenesis.</title>
        <authorList>
            <person name="Carter J.M."/>
            <person name="Baker S.C."/>
            <person name="Pink R."/>
            <person name="Carter D.R."/>
            <person name="Collins A."/>
            <person name="Tomlin J."/>
            <person name="Gibbs M."/>
            <person name="Breuker C.J."/>
        </authorList>
    </citation>
    <scope>NUCLEOTIDE SEQUENCE</scope>
    <source>
        <tissue evidence="1">Ovary</tissue>
    </source>
</reference>
<evidence type="ECO:0000313" key="1">
    <source>
        <dbReference type="EMBL" id="JAA78973.1"/>
    </source>
</evidence>
<organism evidence="1">
    <name type="scientific">Pararge aegeria</name>
    <name type="common">speckled wood butterfly</name>
    <dbReference type="NCBI Taxonomy" id="116150"/>
    <lineage>
        <taxon>Eukaryota</taxon>
        <taxon>Metazoa</taxon>
        <taxon>Ecdysozoa</taxon>
        <taxon>Arthropoda</taxon>
        <taxon>Hexapoda</taxon>
        <taxon>Insecta</taxon>
        <taxon>Pterygota</taxon>
        <taxon>Neoptera</taxon>
        <taxon>Endopterygota</taxon>
        <taxon>Lepidoptera</taxon>
        <taxon>Glossata</taxon>
        <taxon>Ditrysia</taxon>
        <taxon>Papilionoidea</taxon>
        <taxon>Nymphalidae</taxon>
        <taxon>Satyrinae</taxon>
        <taxon>Satyrini</taxon>
        <taxon>Parargina</taxon>
        <taxon>Pararge</taxon>
    </lineage>
</organism>
<name>S4NTQ8_9NEOP</name>
<accession>S4NTQ8</accession>
<protein>
    <submittedName>
        <fullName evidence="1">Uncharacterized protein</fullName>
    </submittedName>
</protein>
<dbReference type="AlphaFoldDB" id="S4NTQ8"/>
<dbReference type="EMBL" id="GAIX01013587">
    <property type="protein sequence ID" value="JAA78973.1"/>
    <property type="molecule type" value="Transcribed_RNA"/>
</dbReference>
<reference evidence="1" key="2">
    <citation type="submission" date="2013-05" db="EMBL/GenBank/DDBJ databases">
        <authorList>
            <person name="Carter J.-M."/>
            <person name="Baker S.C."/>
            <person name="Pink R."/>
            <person name="Carter D.R.F."/>
            <person name="Collins A."/>
            <person name="Tomlin J."/>
            <person name="Gibbs M."/>
            <person name="Breuker C.J."/>
        </authorList>
    </citation>
    <scope>NUCLEOTIDE SEQUENCE</scope>
    <source>
        <tissue evidence="1">Ovary</tissue>
    </source>
</reference>